<proteinExistence type="inferred from homology"/>
<evidence type="ECO:0000256" key="3">
    <source>
        <dbReference type="ARBA" id="ARBA00022525"/>
    </source>
</evidence>
<sequence>MELFKFSILAFAIYAQLHTGASSFNEDTDVWSLENWQGDPAESGFSLRFNDLLKHSKSHQFHGLMGRSLEIAPPRQLGRKITGTNGETFVGLMGKRSSKRDFEELPDKLQ</sequence>
<dbReference type="GO" id="GO:0005576">
    <property type="term" value="C:extracellular region"/>
    <property type="evidence" value="ECO:0007669"/>
    <property type="project" value="UniProtKB-SubCell"/>
</dbReference>
<dbReference type="OrthoDB" id="9538060at2759"/>
<keyword evidence="4" id="KW-0165">Cleavage on pair of basic residues</keyword>
<dbReference type="EMBL" id="JABFDY010000014">
    <property type="protein sequence ID" value="KAF7698271.1"/>
    <property type="molecule type" value="Genomic_DNA"/>
</dbReference>
<name>A0A8T0B2S9_SILME</name>
<evidence type="ECO:0000313" key="9">
    <source>
        <dbReference type="Proteomes" id="UP000606274"/>
    </source>
</evidence>
<comment type="subcellular location">
    <subcellularLocation>
        <location evidence="1">Secreted</location>
    </subcellularLocation>
</comment>
<evidence type="ECO:0000256" key="1">
    <source>
        <dbReference type="ARBA" id="ARBA00004613"/>
    </source>
</evidence>
<feature type="signal peptide" evidence="7">
    <location>
        <begin position="1"/>
        <end position="23"/>
    </location>
</feature>
<organism evidence="8 9">
    <name type="scientific">Silurus meridionalis</name>
    <name type="common">Southern catfish</name>
    <name type="synonym">Silurus soldatovi meridionalis</name>
    <dbReference type="NCBI Taxonomy" id="175797"/>
    <lineage>
        <taxon>Eukaryota</taxon>
        <taxon>Metazoa</taxon>
        <taxon>Chordata</taxon>
        <taxon>Craniata</taxon>
        <taxon>Vertebrata</taxon>
        <taxon>Euteleostomi</taxon>
        <taxon>Actinopterygii</taxon>
        <taxon>Neopterygii</taxon>
        <taxon>Teleostei</taxon>
        <taxon>Ostariophysi</taxon>
        <taxon>Siluriformes</taxon>
        <taxon>Siluridae</taxon>
        <taxon>Silurus</taxon>
    </lineage>
</organism>
<comment type="caution">
    <text evidence="8">The sequence shown here is derived from an EMBL/GenBank/DDBJ whole genome shotgun (WGS) entry which is preliminary data.</text>
</comment>
<keyword evidence="6" id="KW-0027">Amidation</keyword>
<dbReference type="PANTHER" id="PTHR11250:SF5">
    <property type="entry name" value="PROTACHYKININ-1-LIKE ISOFORM X1-RELATED"/>
    <property type="match status" value="1"/>
</dbReference>
<dbReference type="AlphaFoldDB" id="A0A8T0B2S9"/>
<evidence type="ECO:0000313" key="8">
    <source>
        <dbReference type="EMBL" id="KAF7698271.1"/>
    </source>
</evidence>
<reference evidence="8" key="1">
    <citation type="submission" date="2020-08" db="EMBL/GenBank/DDBJ databases">
        <title>Chromosome-level assembly of Southern catfish (Silurus meridionalis) provides insights into visual adaptation to the nocturnal and benthic lifestyles.</title>
        <authorList>
            <person name="Zhang Y."/>
            <person name="Wang D."/>
            <person name="Peng Z."/>
        </authorList>
    </citation>
    <scope>NUCLEOTIDE SEQUENCE</scope>
    <source>
        <strain evidence="8">SWU-2019-XX</strain>
        <tissue evidence="8">Muscle</tissue>
    </source>
</reference>
<feature type="chain" id="PRO_5035849072" evidence="7">
    <location>
        <begin position="24"/>
        <end position="110"/>
    </location>
</feature>
<dbReference type="PANTHER" id="PTHR11250">
    <property type="entry name" value="TACHYKININ"/>
    <property type="match status" value="1"/>
</dbReference>
<evidence type="ECO:0000256" key="7">
    <source>
        <dbReference type="SAM" id="SignalP"/>
    </source>
</evidence>
<dbReference type="PROSITE" id="PS00267">
    <property type="entry name" value="TACHYKININ"/>
    <property type="match status" value="1"/>
</dbReference>
<accession>A0A8T0B2S9</accession>
<gene>
    <name evidence="8" type="ORF">HF521_004781</name>
</gene>
<keyword evidence="9" id="KW-1185">Reference proteome</keyword>
<evidence type="ECO:0000256" key="5">
    <source>
        <dbReference type="ARBA" id="ARBA00022729"/>
    </source>
</evidence>
<protein>
    <submittedName>
        <fullName evidence="8">Uncharacterized protein</fullName>
    </submittedName>
</protein>
<dbReference type="InterPro" id="IPR013055">
    <property type="entry name" value="Tachy_Neuro_lke_CS"/>
</dbReference>
<comment type="similarity">
    <text evidence="2">Belongs to the tachykinin family.</text>
</comment>
<dbReference type="Proteomes" id="UP000606274">
    <property type="component" value="Unassembled WGS sequence"/>
</dbReference>
<evidence type="ECO:0000256" key="4">
    <source>
        <dbReference type="ARBA" id="ARBA00022685"/>
    </source>
</evidence>
<keyword evidence="3" id="KW-0964">Secreted</keyword>
<evidence type="ECO:0000256" key="2">
    <source>
        <dbReference type="ARBA" id="ARBA00007518"/>
    </source>
</evidence>
<evidence type="ECO:0000256" key="6">
    <source>
        <dbReference type="ARBA" id="ARBA00022815"/>
    </source>
</evidence>
<keyword evidence="5 7" id="KW-0732">Signal</keyword>